<proteinExistence type="predicted"/>
<dbReference type="Proteomes" id="UP000244193">
    <property type="component" value="Chromosome"/>
</dbReference>
<dbReference type="PANTHER" id="PTHR39550">
    <property type="entry name" value="SLL0658 PROTEIN"/>
    <property type="match status" value="1"/>
</dbReference>
<protein>
    <submittedName>
        <fullName evidence="1">DUF3368 domain-containing protein</fullName>
    </submittedName>
</protein>
<organism evidence="1 2">
    <name type="scientific">Flavobacterium magnum</name>
    <dbReference type="NCBI Taxonomy" id="2162713"/>
    <lineage>
        <taxon>Bacteria</taxon>
        <taxon>Pseudomonadati</taxon>
        <taxon>Bacteroidota</taxon>
        <taxon>Flavobacteriia</taxon>
        <taxon>Flavobacteriales</taxon>
        <taxon>Flavobacteriaceae</taxon>
        <taxon>Flavobacterium</taxon>
    </lineage>
</organism>
<dbReference type="InterPro" id="IPR021799">
    <property type="entry name" value="PIN-like_prokaryotic"/>
</dbReference>
<keyword evidence="2" id="KW-1185">Reference proteome</keyword>
<name>A0A2S0RIM2_9FLAO</name>
<reference evidence="1 2" key="1">
    <citation type="submission" date="2018-04" db="EMBL/GenBank/DDBJ databases">
        <title>Genome sequencing of Flavobacterium sp. HYN0048.</title>
        <authorList>
            <person name="Yi H."/>
            <person name="Baek C."/>
        </authorList>
    </citation>
    <scope>NUCLEOTIDE SEQUENCE [LARGE SCALE GENOMIC DNA]</scope>
    <source>
        <strain evidence="1 2">HYN0048</strain>
    </source>
</reference>
<evidence type="ECO:0000313" key="2">
    <source>
        <dbReference type="Proteomes" id="UP000244193"/>
    </source>
</evidence>
<dbReference type="KEGG" id="fmg:HYN48_14040"/>
<accession>A0A2S0RIM2</accession>
<dbReference type="Pfam" id="PF11848">
    <property type="entry name" value="DUF3368"/>
    <property type="match status" value="1"/>
</dbReference>
<sequence>MHKTIISDTSCFIILSKIGELDLLLKLYGQIVTTKDIAEEFGESLPNWVIIENAKDKYHQRILELQIDRGESSAIALALEIQNSTLILDDFKARKVAENLGLNFTGTIGIIVKAKLNGLIPSIKPLLEKIVETNFRLSPELQLQALREAEEM</sequence>
<evidence type="ECO:0000313" key="1">
    <source>
        <dbReference type="EMBL" id="AWA31120.1"/>
    </source>
</evidence>
<dbReference type="PANTHER" id="PTHR39550:SF1">
    <property type="entry name" value="SLL0658 PROTEIN"/>
    <property type="match status" value="1"/>
</dbReference>
<dbReference type="AlphaFoldDB" id="A0A2S0RIM2"/>
<dbReference type="RefSeq" id="WP_108372803.1">
    <property type="nucleotide sequence ID" value="NZ_CP028811.1"/>
</dbReference>
<dbReference type="OrthoDB" id="764457at2"/>
<gene>
    <name evidence="1" type="ORF">HYN48_14040</name>
</gene>
<dbReference type="EMBL" id="CP028811">
    <property type="protein sequence ID" value="AWA31120.1"/>
    <property type="molecule type" value="Genomic_DNA"/>
</dbReference>